<dbReference type="AlphaFoldDB" id="A0AAV4W8T1"/>
<dbReference type="EMBL" id="BPLR01015797">
    <property type="protein sequence ID" value="GIY78788.1"/>
    <property type="molecule type" value="Genomic_DNA"/>
</dbReference>
<gene>
    <name evidence="1" type="ORF">CEXT_110881</name>
</gene>
<comment type="caution">
    <text evidence="1">The sequence shown here is derived from an EMBL/GenBank/DDBJ whole genome shotgun (WGS) entry which is preliminary data.</text>
</comment>
<accession>A0AAV4W8T1</accession>
<reference evidence="1 2" key="1">
    <citation type="submission" date="2021-06" db="EMBL/GenBank/DDBJ databases">
        <title>Caerostris extrusa draft genome.</title>
        <authorList>
            <person name="Kono N."/>
            <person name="Arakawa K."/>
        </authorList>
    </citation>
    <scope>NUCLEOTIDE SEQUENCE [LARGE SCALE GENOMIC DNA]</scope>
</reference>
<evidence type="ECO:0000313" key="2">
    <source>
        <dbReference type="Proteomes" id="UP001054945"/>
    </source>
</evidence>
<organism evidence="1 2">
    <name type="scientific">Caerostris extrusa</name>
    <name type="common">Bark spider</name>
    <name type="synonym">Caerostris bankana</name>
    <dbReference type="NCBI Taxonomy" id="172846"/>
    <lineage>
        <taxon>Eukaryota</taxon>
        <taxon>Metazoa</taxon>
        <taxon>Ecdysozoa</taxon>
        <taxon>Arthropoda</taxon>
        <taxon>Chelicerata</taxon>
        <taxon>Arachnida</taxon>
        <taxon>Araneae</taxon>
        <taxon>Araneomorphae</taxon>
        <taxon>Entelegynae</taxon>
        <taxon>Araneoidea</taxon>
        <taxon>Araneidae</taxon>
        <taxon>Caerostris</taxon>
    </lineage>
</organism>
<protein>
    <submittedName>
        <fullName evidence="1">Uncharacterized protein</fullName>
    </submittedName>
</protein>
<name>A0AAV4W8T1_CAEEX</name>
<keyword evidence="2" id="KW-1185">Reference proteome</keyword>
<dbReference type="Proteomes" id="UP001054945">
    <property type="component" value="Unassembled WGS sequence"/>
</dbReference>
<evidence type="ECO:0000313" key="1">
    <source>
        <dbReference type="EMBL" id="GIY78788.1"/>
    </source>
</evidence>
<sequence>MSCAVIRMQFQHARAASGIILGLQKWPTNIRISSRFHFKKILSHLCRFRCLQSGDRSALTCGIVLKWVRTVFMLREMIFTVNWWWY</sequence>
<proteinExistence type="predicted"/>